<dbReference type="PROSITE" id="PS50926">
    <property type="entry name" value="TRAM"/>
    <property type="match status" value="1"/>
</dbReference>
<evidence type="ECO:0000256" key="3">
    <source>
        <dbReference type="ARBA" id="ARBA00022691"/>
    </source>
</evidence>
<feature type="binding site" evidence="4">
    <location>
        <position position="289"/>
    </location>
    <ligand>
        <name>S-adenosyl-L-methionine</name>
        <dbReference type="ChEBI" id="CHEBI:59789"/>
    </ligand>
</feature>
<organism evidence="7 8">
    <name type="scientific">Desulforamulus reducens (strain ATCC BAA-1160 / DSM 100696 / MI-1)</name>
    <name type="common">Desulfotomaculum reducens</name>
    <dbReference type="NCBI Taxonomy" id="349161"/>
    <lineage>
        <taxon>Bacteria</taxon>
        <taxon>Bacillati</taxon>
        <taxon>Bacillota</taxon>
        <taxon>Clostridia</taxon>
        <taxon>Eubacteriales</taxon>
        <taxon>Peptococcaceae</taxon>
        <taxon>Desulforamulus</taxon>
    </lineage>
</organism>
<dbReference type="OrthoDB" id="9804590at2"/>
<dbReference type="PANTHER" id="PTHR11061:SF30">
    <property type="entry name" value="TRNA (URACIL(54)-C(5))-METHYLTRANSFERASE"/>
    <property type="match status" value="1"/>
</dbReference>
<dbReference type="Gene3D" id="2.40.50.1070">
    <property type="match status" value="1"/>
</dbReference>
<dbReference type="Pfam" id="PF05958">
    <property type="entry name" value="tRNA_U5-meth_tr"/>
    <property type="match status" value="1"/>
</dbReference>
<feature type="domain" description="TRAM" evidence="6">
    <location>
        <begin position="4"/>
        <end position="62"/>
    </location>
</feature>
<feature type="binding site" evidence="4">
    <location>
        <position position="386"/>
    </location>
    <ligand>
        <name>S-adenosyl-L-methionine</name>
        <dbReference type="ChEBI" id="CHEBI:59789"/>
    </ligand>
</feature>
<dbReference type="PANTHER" id="PTHR11061">
    <property type="entry name" value="RNA M5U METHYLTRANSFERASE"/>
    <property type="match status" value="1"/>
</dbReference>
<keyword evidence="8" id="KW-1185">Reference proteome</keyword>
<sequence length="457" mass="51007">MGNNATVGDIVDLEIHGLGHSGEGVGRYQKLAVFVPGALIGERVRVRINQVKKSFARGQLVEILKQTTARIVPNCESYQVCGGCQLQHLDYQEQLTYKRSVVESALFKIGGLKGVEVLPTLGMRNPWHYRNKIHLQVKEAKGRIKLGFYAEGSYELAAGLAGQSCLLVQKEINQVIAILEELINSYKLTPYHWGEKRGLLRHVMIRQGFHSGQCMVVLVTSPEEWQAENAFSRALVARQPKIVSVIRNINRNPGRIVLGEENRVMYGKEYIVDELNGLNFNISANSFYQVNTLQTEELYQKAKEFAQLQGHERVIDAYCGIGTIALYLARSTVEVVGMEIVPPAVADAKENARLNGITNTKFFQGAVEKLLPRMAKDLKPDVVVLDPPRKGCEKEVLTAISESKVPRIVYVSCDPATLARDLGVLDKLGYQTLQVQPVDMFPWTYHVECVVLMSSNI</sequence>
<dbReference type="InterPro" id="IPR012340">
    <property type="entry name" value="NA-bd_OB-fold"/>
</dbReference>
<dbReference type="SUPFAM" id="SSF50249">
    <property type="entry name" value="Nucleic acid-binding proteins"/>
    <property type="match status" value="1"/>
</dbReference>
<dbReference type="GO" id="GO:0070041">
    <property type="term" value="F:rRNA (uridine-C5-)-methyltransferase activity"/>
    <property type="evidence" value="ECO:0007669"/>
    <property type="project" value="TreeGrafter"/>
</dbReference>
<feature type="active site" evidence="5">
    <location>
        <position position="413"/>
    </location>
</feature>
<comment type="similarity">
    <text evidence="4">Belongs to the class I-like SAM-binding methyltransferase superfamily. RNA M5U methyltransferase family.</text>
</comment>
<dbReference type="HOGENOM" id="CLU_014689_7_0_9"/>
<dbReference type="NCBIfam" id="TIGR00479">
    <property type="entry name" value="rumA"/>
    <property type="match status" value="1"/>
</dbReference>
<proteinExistence type="inferred from homology"/>
<dbReference type="AlphaFoldDB" id="A4J6R9"/>
<evidence type="ECO:0000256" key="1">
    <source>
        <dbReference type="ARBA" id="ARBA00022603"/>
    </source>
</evidence>
<dbReference type="InterPro" id="IPR010280">
    <property type="entry name" value="U5_MeTrfase_fam"/>
</dbReference>
<dbReference type="STRING" id="349161.Dred_2261"/>
<dbReference type="InterPro" id="IPR029063">
    <property type="entry name" value="SAM-dependent_MTases_sf"/>
</dbReference>
<dbReference type="eggNOG" id="COG2265">
    <property type="taxonomic scope" value="Bacteria"/>
</dbReference>
<dbReference type="PROSITE" id="PS01231">
    <property type="entry name" value="TRMA_2"/>
    <property type="match status" value="1"/>
</dbReference>
<evidence type="ECO:0000256" key="5">
    <source>
        <dbReference type="PROSITE-ProRule" id="PRU10015"/>
    </source>
</evidence>
<dbReference type="InterPro" id="IPR030390">
    <property type="entry name" value="MeTrfase_TrmA_AS"/>
</dbReference>
<keyword evidence="1 4" id="KW-0489">Methyltransferase</keyword>
<dbReference type="CDD" id="cd02440">
    <property type="entry name" value="AdoMet_MTases"/>
    <property type="match status" value="1"/>
</dbReference>
<feature type="binding site" evidence="4">
    <location>
        <position position="318"/>
    </location>
    <ligand>
        <name>S-adenosyl-L-methionine</name>
        <dbReference type="ChEBI" id="CHEBI:59789"/>
    </ligand>
</feature>
<feature type="active site" description="Nucleophile" evidence="4">
    <location>
        <position position="413"/>
    </location>
</feature>
<name>A4J6R9_DESRM</name>
<gene>
    <name evidence="7" type="ordered locus">Dred_2261</name>
</gene>
<reference evidence="7 8" key="1">
    <citation type="submission" date="2007-03" db="EMBL/GenBank/DDBJ databases">
        <title>Complete sequence of Desulfotomaculum reducens MI-1.</title>
        <authorList>
            <consortium name="US DOE Joint Genome Institute"/>
            <person name="Copeland A."/>
            <person name="Lucas S."/>
            <person name="Lapidus A."/>
            <person name="Barry K."/>
            <person name="Detter J.C."/>
            <person name="Glavina del Rio T."/>
            <person name="Hammon N."/>
            <person name="Israni S."/>
            <person name="Dalin E."/>
            <person name="Tice H."/>
            <person name="Pitluck S."/>
            <person name="Sims D."/>
            <person name="Brettin T."/>
            <person name="Bruce D."/>
            <person name="Han C."/>
            <person name="Tapia R."/>
            <person name="Schmutz J."/>
            <person name="Larimer F."/>
            <person name="Land M."/>
            <person name="Hauser L."/>
            <person name="Kyrpides N."/>
            <person name="Kim E."/>
            <person name="Tebo B.M."/>
            <person name="Richardson P."/>
        </authorList>
    </citation>
    <scope>NUCLEOTIDE SEQUENCE [LARGE SCALE GENOMIC DNA]</scope>
    <source>
        <strain evidence="7 8">MI-1</strain>
    </source>
</reference>
<evidence type="ECO:0000256" key="2">
    <source>
        <dbReference type="ARBA" id="ARBA00022679"/>
    </source>
</evidence>
<dbReference type="PROSITE" id="PS01230">
    <property type="entry name" value="TRMA_1"/>
    <property type="match status" value="1"/>
</dbReference>
<keyword evidence="2 4" id="KW-0808">Transferase</keyword>
<evidence type="ECO:0000256" key="4">
    <source>
        <dbReference type="PROSITE-ProRule" id="PRU01024"/>
    </source>
</evidence>
<dbReference type="Pfam" id="PF01938">
    <property type="entry name" value="TRAM"/>
    <property type="match status" value="1"/>
</dbReference>
<protein>
    <submittedName>
        <fullName evidence="7">23S rRNA m(5)U-1939 methyltransferase</fullName>
        <ecNumber evidence="7">2.1.1.-</ecNumber>
    </submittedName>
</protein>
<dbReference type="PROSITE" id="PS51687">
    <property type="entry name" value="SAM_MT_RNA_M5U"/>
    <property type="match status" value="1"/>
</dbReference>
<dbReference type="InterPro" id="IPR002792">
    <property type="entry name" value="TRAM_dom"/>
</dbReference>
<evidence type="ECO:0000313" key="8">
    <source>
        <dbReference type="Proteomes" id="UP000001556"/>
    </source>
</evidence>
<evidence type="ECO:0000313" key="7">
    <source>
        <dbReference type="EMBL" id="ABO50772.1"/>
    </source>
</evidence>
<dbReference type="FunFam" id="2.40.50.1070:FF:000003">
    <property type="entry name" value="23S rRNA (Uracil-5-)-methyltransferase RumA"/>
    <property type="match status" value="1"/>
</dbReference>
<evidence type="ECO:0000259" key="6">
    <source>
        <dbReference type="PROSITE" id="PS50926"/>
    </source>
</evidence>
<dbReference type="Gene3D" id="2.40.50.140">
    <property type="entry name" value="Nucleic acid-binding proteins"/>
    <property type="match status" value="1"/>
</dbReference>
<dbReference type="InterPro" id="IPR030391">
    <property type="entry name" value="MeTrfase_TrmA_CS"/>
</dbReference>
<dbReference type="FunFam" id="2.40.50.140:FF:000097">
    <property type="entry name" value="23S rRNA (uracil(1939)-C(5))-methyltransferase RlmD"/>
    <property type="match status" value="1"/>
</dbReference>
<dbReference type="FunFam" id="3.40.50.150:FF:000009">
    <property type="entry name" value="23S rRNA (Uracil(1939)-C(5))-methyltransferase RlmD"/>
    <property type="match status" value="1"/>
</dbReference>
<keyword evidence="3 4" id="KW-0949">S-adenosyl-L-methionine</keyword>
<dbReference type="KEGG" id="drm:Dred_2261"/>
<dbReference type="Proteomes" id="UP000001556">
    <property type="component" value="Chromosome"/>
</dbReference>
<dbReference type="RefSeq" id="WP_011878570.1">
    <property type="nucleotide sequence ID" value="NC_009253.1"/>
</dbReference>
<dbReference type="EMBL" id="CP000612">
    <property type="protein sequence ID" value="ABO50772.1"/>
    <property type="molecule type" value="Genomic_DNA"/>
</dbReference>
<dbReference type="SUPFAM" id="SSF53335">
    <property type="entry name" value="S-adenosyl-L-methionine-dependent methyltransferases"/>
    <property type="match status" value="1"/>
</dbReference>
<accession>A4J6R9</accession>
<dbReference type="GO" id="GO:0070475">
    <property type="term" value="P:rRNA base methylation"/>
    <property type="evidence" value="ECO:0007669"/>
    <property type="project" value="TreeGrafter"/>
</dbReference>
<dbReference type="EC" id="2.1.1.-" evidence="7"/>
<feature type="binding site" evidence="4">
    <location>
        <position position="339"/>
    </location>
    <ligand>
        <name>S-adenosyl-L-methionine</name>
        <dbReference type="ChEBI" id="CHEBI:59789"/>
    </ligand>
</feature>
<dbReference type="Gene3D" id="3.40.50.150">
    <property type="entry name" value="Vaccinia Virus protein VP39"/>
    <property type="match status" value="1"/>
</dbReference>